<dbReference type="PANTHER" id="PTHR34501">
    <property type="entry name" value="PROTEIN YDDL-RELATED"/>
    <property type="match status" value="1"/>
</dbReference>
<evidence type="ECO:0000256" key="11">
    <source>
        <dbReference type="SAM" id="SignalP"/>
    </source>
</evidence>
<evidence type="ECO:0000256" key="2">
    <source>
        <dbReference type="ARBA" id="ARBA00011233"/>
    </source>
</evidence>
<dbReference type="Gene3D" id="2.40.160.10">
    <property type="entry name" value="Porin"/>
    <property type="match status" value="1"/>
</dbReference>
<comment type="subunit">
    <text evidence="2">Homotrimer.</text>
</comment>
<dbReference type="SUPFAM" id="SSF56935">
    <property type="entry name" value="Porins"/>
    <property type="match status" value="1"/>
</dbReference>
<dbReference type="InterPro" id="IPR033900">
    <property type="entry name" value="Gram_neg_porin_domain"/>
</dbReference>
<protein>
    <submittedName>
        <fullName evidence="13">Porin</fullName>
    </submittedName>
</protein>
<evidence type="ECO:0000313" key="13">
    <source>
        <dbReference type="EMBL" id="MBA4502037.1"/>
    </source>
</evidence>
<evidence type="ECO:0000256" key="10">
    <source>
        <dbReference type="ARBA" id="ARBA00023237"/>
    </source>
</evidence>
<accession>A0A7W1WXI8</accession>
<dbReference type="GO" id="GO:0009279">
    <property type="term" value="C:cell outer membrane"/>
    <property type="evidence" value="ECO:0007669"/>
    <property type="project" value="UniProtKB-SubCell"/>
</dbReference>
<dbReference type="Pfam" id="PF13609">
    <property type="entry name" value="Porin_4"/>
    <property type="match status" value="1"/>
</dbReference>
<evidence type="ECO:0000256" key="7">
    <source>
        <dbReference type="ARBA" id="ARBA00023065"/>
    </source>
</evidence>
<evidence type="ECO:0000313" key="14">
    <source>
        <dbReference type="Proteomes" id="UP000538931"/>
    </source>
</evidence>
<organism evidence="13 14">
    <name type="scientific">Marinobacterium marinum</name>
    <dbReference type="NCBI Taxonomy" id="2756129"/>
    <lineage>
        <taxon>Bacteria</taxon>
        <taxon>Pseudomonadati</taxon>
        <taxon>Pseudomonadota</taxon>
        <taxon>Gammaproteobacteria</taxon>
        <taxon>Oceanospirillales</taxon>
        <taxon>Oceanospirillaceae</taxon>
        <taxon>Marinobacterium</taxon>
    </lineage>
</organism>
<keyword evidence="8" id="KW-0626">Porin</keyword>
<evidence type="ECO:0000256" key="5">
    <source>
        <dbReference type="ARBA" id="ARBA00022692"/>
    </source>
</evidence>
<dbReference type="GO" id="GO:0034220">
    <property type="term" value="P:monoatomic ion transmembrane transport"/>
    <property type="evidence" value="ECO:0007669"/>
    <property type="project" value="InterPro"/>
</dbReference>
<dbReference type="RefSeq" id="WP_181738449.1">
    <property type="nucleotide sequence ID" value="NZ_JACEMT010000041.1"/>
</dbReference>
<evidence type="ECO:0000256" key="1">
    <source>
        <dbReference type="ARBA" id="ARBA00004571"/>
    </source>
</evidence>
<dbReference type="InterPro" id="IPR001702">
    <property type="entry name" value="Porin_Gram-ve"/>
</dbReference>
<proteinExistence type="predicted"/>
<evidence type="ECO:0000256" key="8">
    <source>
        <dbReference type="ARBA" id="ARBA00023114"/>
    </source>
</evidence>
<dbReference type="Proteomes" id="UP000538931">
    <property type="component" value="Unassembled WGS sequence"/>
</dbReference>
<dbReference type="InterPro" id="IPR050298">
    <property type="entry name" value="Gram-neg_bact_OMP"/>
</dbReference>
<comment type="subcellular location">
    <subcellularLocation>
        <location evidence="1">Cell outer membrane</location>
        <topology evidence="1">Multi-pass membrane protein</topology>
    </subcellularLocation>
</comment>
<keyword evidence="14" id="KW-1185">Reference proteome</keyword>
<keyword evidence="10" id="KW-0998">Cell outer membrane</keyword>
<name>A0A7W1WXI8_9GAMM</name>
<keyword evidence="7" id="KW-0406">Ion transport</keyword>
<dbReference type="PRINTS" id="PR00182">
    <property type="entry name" value="ECOLNEIPORIN"/>
</dbReference>
<keyword evidence="9" id="KW-0472">Membrane</keyword>
<evidence type="ECO:0000256" key="4">
    <source>
        <dbReference type="ARBA" id="ARBA00022452"/>
    </source>
</evidence>
<comment type="caution">
    <text evidence="13">The sequence shown here is derived from an EMBL/GenBank/DDBJ whole genome shotgun (WGS) entry which is preliminary data.</text>
</comment>
<sequence length="329" mass="34799">MKKSLIALAVAGAMTAPIVAQADATLYGSLRAGIKSADDQKLNVEDESSRIGIKGDVDLGLESTKGLFVFEQAVSTESGAWGSGRLAYLGATGNWGTALIGRQYHPFYTMIESKTGIFNSAGNDFGEAFQFGNIAHKRESNTVAYATPNMNGLQAVAGIVMDGGSDNNPAEEDLDAYNIGVNYAANGLDAGISYGAANDSDNWEILGVAASYQIDAFTVAGKYVDGSIDAQNTDFSNWEIAGVYTMGATSFKARYGNAEIETTGAADLDGDQWGVEVEQKLGKRGRVYVGYTDFDTEGQAIASSIYSMVKGEAKTVAKDTLVLGYRLDF</sequence>
<keyword evidence="5" id="KW-0812">Transmembrane</keyword>
<dbReference type="PANTHER" id="PTHR34501:SF9">
    <property type="entry name" value="MAJOR OUTER MEMBRANE PROTEIN P.IA"/>
    <property type="match status" value="1"/>
</dbReference>
<dbReference type="CDD" id="cd00342">
    <property type="entry name" value="gram_neg_porins"/>
    <property type="match status" value="1"/>
</dbReference>
<dbReference type="EMBL" id="JACEMT010000041">
    <property type="protein sequence ID" value="MBA4502037.1"/>
    <property type="molecule type" value="Genomic_DNA"/>
</dbReference>
<keyword evidence="4" id="KW-1134">Transmembrane beta strand</keyword>
<feature type="domain" description="Porin" evidence="12">
    <location>
        <begin position="7"/>
        <end position="298"/>
    </location>
</feature>
<evidence type="ECO:0000256" key="9">
    <source>
        <dbReference type="ARBA" id="ARBA00023136"/>
    </source>
</evidence>
<evidence type="ECO:0000256" key="3">
    <source>
        <dbReference type="ARBA" id="ARBA00022448"/>
    </source>
</evidence>
<feature type="signal peptide" evidence="11">
    <location>
        <begin position="1"/>
        <end position="22"/>
    </location>
</feature>
<dbReference type="InterPro" id="IPR023614">
    <property type="entry name" value="Porin_dom_sf"/>
</dbReference>
<dbReference type="GO" id="GO:0046930">
    <property type="term" value="C:pore complex"/>
    <property type="evidence" value="ECO:0007669"/>
    <property type="project" value="UniProtKB-KW"/>
</dbReference>
<dbReference type="GO" id="GO:0015288">
    <property type="term" value="F:porin activity"/>
    <property type="evidence" value="ECO:0007669"/>
    <property type="project" value="UniProtKB-KW"/>
</dbReference>
<dbReference type="AlphaFoldDB" id="A0A7W1WXI8"/>
<feature type="chain" id="PRO_5031414568" evidence="11">
    <location>
        <begin position="23"/>
        <end position="329"/>
    </location>
</feature>
<evidence type="ECO:0000259" key="12">
    <source>
        <dbReference type="Pfam" id="PF13609"/>
    </source>
</evidence>
<reference evidence="13 14" key="1">
    <citation type="submission" date="2020-07" db="EMBL/GenBank/DDBJ databases">
        <title>Bacterium isolated from marien macroalgae.</title>
        <authorList>
            <person name="Zhu K."/>
            <person name="Lu D."/>
            <person name="Du Z."/>
        </authorList>
    </citation>
    <scope>NUCLEOTIDE SEQUENCE [LARGE SCALE GENOMIC DNA]</scope>
    <source>
        <strain evidence="13 14">3-1745</strain>
    </source>
</reference>
<gene>
    <name evidence="13" type="ORF">H1S06_06620</name>
</gene>
<keyword evidence="6 11" id="KW-0732">Signal</keyword>
<keyword evidence="3" id="KW-0813">Transport</keyword>
<evidence type="ECO:0000256" key="6">
    <source>
        <dbReference type="ARBA" id="ARBA00022729"/>
    </source>
</evidence>